<organism evidence="2 3">
    <name type="scientific">Segatella buccae</name>
    <dbReference type="NCBI Taxonomy" id="28126"/>
    <lineage>
        <taxon>Bacteria</taxon>
        <taxon>Pseudomonadati</taxon>
        <taxon>Bacteroidota</taxon>
        <taxon>Bacteroidia</taxon>
        <taxon>Bacteroidales</taxon>
        <taxon>Prevotellaceae</taxon>
        <taxon>Segatella</taxon>
    </lineage>
</organism>
<dbReference type="EMBL" id="UGTJ01000002">
    <property type="protein sequence ID" value="SUB96797.1"/>
    <property type="molecule type" value="Genomic_DNA"/>
</dbReference>
<accession>A0AAQ1ZLH4</accession>
<dbReference type="InterPro" id="IPR051706">
    <property type="entry name" value="Glycosyltransferase_domain"/>
</dbReference>
<proteinExistence type="predicted"/>
<keyword evidence="1" id="KW-0808">Transferase</keyword>
<evidence type="ECO:0000313" key="3">
    <source>
        <dbReference type="Proteomes" id="UP000255283"/>
    </source>
</evidence>
<dbReference type="PANTHER" id="PTHR32385:SF15">
    <property type="entry name" value="INOSITOL PHOSPHOCERAMIDE MANNOSYLTRANSFERASE 1"/>
    <property type="match status" value="1"/>
</dbReference>
<dbReference type="Pfam" id="PF04488">
    <property type="entry name" value="Gly_transf_sug"/>
    <property type="match status" value="1"/>
</dbReference>
<dbReference type="Gene3D" id="3.90.550.20">
    <property type="match status" value="1"/>
</dbReference>
<name>A0AAQ1ZLH4_9BACT</name>
<dbReference type="PANTHER" id="PTHR32385">
    <property type="entry name" value="MANNOSYL PHOSPHORYLINOSITOL CERAMIDE SYNTHASE"/>
    <property type="match status" value="1"/>
</dbReference>
<dbReference type="AlphaFoldDB" id="A0AAQ1ZLH4"/>
<evidence type="ECO:0000256" key="1">
    <source>
        <dbReference type="ARBA" id="ARBA00022679"/>
    </source>
</evidence>
<dbReference type="GO" id="GO:0000030">
    <property type="term" value="F:mannosyltransferase activity"/>
    <property type="evidence" value="ECO:0007669"/>
    <property type="project" value="TreeGrafter"/>
</dbReference>
<dbReference type="RefSeq" id="WP_115154402.1">
    <property type="nucleotide sequence ID" value="NZ_DBFWLE010000012.1"/>
</dbReference>
<dbReference type="Proteomes" id="UP000255283">
    <property type="component" value="Unassembled WGS sequence"/>
</dbReference>
<protein>
    <submittedName>
        <fullName evidence="2">Mannosyltransferase OCH1 and related enzymes</fullName>
    </submittedName>
</protein>
<evidence type="ECO:0000313" key="2">
    <source>
        <dbReference type="EMBL" id="SUB96797.1"/>
    </source>
</evidence>
<keyword evidence="2" id="KW-0328">Glycosyltransferase</keyword>
<dbReference type="GO" id="GO:0016020">
    <property type="term" value="C:membrane"/>
    <property type="evidence" value="ECO:0007669"/>
    <property type="project" value="GOC"/>
</dbReference>
<dbReference type="SUPFAM" id="SSF53448">
    <property type="entry name" value="Nucleotide-diphospho-sugar transferases"/>
    <property type="match status" value="1"/>
</dbReference>
<dbReference type="InterPro" id="IPR007577">
    <property type="entry name" value="GlycoTrfase_DXD_sugar-bd_CS"/>
</dbReference>
<dbReference type="InterPro" id="IPR029044">
    <property type="entry name" value="Nucleotide-diphossugar_trans"/>
</dbReference>
<reference evidence="2 3" key="1">
    <citation type="submission" date="2018-06" db="EMBL/GenBank/DDBJ databases">
        <authorList>
            <consortium name="Pathogen Informatics"/>
            <person name="Doyle S."/>
        </authorList>
    </citation>
    <scope>NUCLEOTIDE SEQUENCE [LARGE SCALE GENOMIC DNA]</scope>
    <source>
        <strain evidence="2 3">NCTC13063</strain>
    </source>
</reference>
<gene>
    <name evidence="2" type="ORF">NCTC13063_02573</name>
</gene>
<comment type="caution">
    <text evidence="2">The sequence shown here is derived from an EMBL/GenBank/DDBJ whole genome shotgun (WGS) entry which is preliminary data.</text>
</comment>
<dbReference type="GO" id="GO:0051999">
    <property type="term" value="P:mannosyl-inositol phosphorylceramide biosynthetic process"/>
    <property type="evidence" value="ECO:0007669"/>
    <property type="project" value="TreeGrafter"/>
</dbReference>
<sequence>MISKIIHYTWFSGEEMPSDVKRCMESWRKIMPEYELRKWDMESLKEIDSVFLKEALQERKWAYAADFVRLYAVYHYGGIYLDTDVQVYKPFDRFLQDKAFIGKESSIHFGKIGSYQGLSSHCFGAEKGHPFIKSCLDYYQDRHFITSSVKELPNELRQNIVTLPFIQALIGNQIGYNWNPSFQQEQSLEHGLKIYPAYFFDPFQGKTVNRSKSYCLHLAVGSWRENYSCGKTKNSLVERLIIRVLGSIFHRMHYCLIKFS</sequence>